<dbReference type="FunFam" id="2.30.29.170:FF:000002">
    <property type="entry name" value="EF-hand domain (C-terminal) containing 1"/>
    <property type="match status" value="1"/>
</dbReference>
<evidence type="ECO:0000256" key="2">
    <source>
        <dbReference type="ARBA" id="ARBA00004245"/>
    </source>
</evidence>
<dbReference type="AlphaFoldDB" id="A0A830HDM1"/>
<evidence type="ECO:0000313" key="10">
    <source>
        <dbReference type="Proteomes" id="UP000660262"/>
    </source>
</evidence>
<dbReference type="EMBL" id="BNJQ01000004">
    <property type="protein sequence ID" value="GHP03167.1"/>
    <property type="molecule type" value="Genomic_DNA"/>
</dbReference>
<evidence type="ECO:0000313" key="9">
    <source>
        <dbReference type="EMBL" id="GHP03167.1"/>
    </source>
</evidence>
<dbReference type="Proteomes" id="UP000660262">
    <property type="component" value="Unassembled WGS sequence"/>
</dbReference>
<dbReference type="Gene3D" id="2.30.29.170">
    <property type="match status" value="3"/>
</dbReference>
<evidence type="ECO:0000256" key="3">
    <source>
        <dbReference type="ARBA" id="ARBA00022490"/>
    </source>
</evidence>
<protein>
    <recommendedName>
        <fullName evidence="8">DM10 domain-containing protein</fullName>
    </recommendedName>
</protein>
<dbReference type="FunFam" id="2.30.29.170:FF:000004">
    <property type="entry name" value="EF-hand domain containing 2"/>
    <property type="match status" value="1"/>
</dbReference>
<keyword evidence="6" id="KW-0966">Cell projection</keyword>
<dbReference type="GO" id="GO:0043014">
    <property type="term" value="F:alpha-tubulin binding"/>
    <property type="evidence" value="ECO:0007669"/>
    <property type="project" value="TreeGrafter"/>
</dbReference>
<feature type="domain" description="DM10" evidence="8">
    <location>
        <begin position="429"/>
        <end position="535"/>
    </location>
</feature>
<evidence type="ECO:0000256" key="1">
    <source>
        <dbReference type="ARBA" id="ARBA00004138"/>
    </source>
</evidence>
<dbReference type="InterPro" id="IPR006602">
    <property type="entry name" value="DM10_dom"/>
</dbReference>
<keyword evidence="4" id="KW-0677">Repeat</keyword>
<dbReference type="GO" id="GO:0007052">
    <property type="term" value="P:mitotic spindle organization"/>
    <property type="evidence" value="ECO:0007669"/>
    <property type="project" value="TreeGrafter"/>
</dbReference>
<dbReference type="PANTHER" id="PTHR12086:SF9">
    <property type="entry name" value="EF-HAND DOMAIN-CONTAINING PROTEIN 1"/>
    <property type="match status" value="1"/>
</dbReference>
<dbReference type="GO" id="GO:0000281">
    <property type="term" value="P:mitotic cytokinesis"/>
    <property type="evidence" value="ECO:0007669"/>
    <property type="project" value="TreeGrafter"/>
</dbReference>
<name>A0A830HDM1_9CHLO</name>
<dbReference type="GO" id="GO:0072686">
    <property type="term" value="C:mitotic spindle"/>
    <property type="evidence" value="ECO:0007669"/>
    <property type="project" value="TreeGrafter"/>
</dbReference>
<dbReference type="PROSITE" id="PS51336">
    <property type="entry name" value="DM10"/>
    <property type="match status" value="3"/>
</dbReference>
<feature type="domain" description="DM10" evidence="8">
    <location>
        <begin position="252"/>
        <end position="370"/>
    </location>
</feature>
<dbReference type="PANTHER" id="PTHR12086">
    <property type="entry name" value="EF-HAND DOMAIN C-TERMINAL CONTAINING PROTEIN"/>
    <property type="match status" value="1"/>
</dbReference>
<dbReference type="FunFam" id="2.30.29.170:FF:000001">
    <property type="entry name" value="EF-hand domain containing 1"/>
    <property type="match status" value="1"/>
</dbReference>
<proteinExistence type="predicted"/>
<dbReference type="Pfam" id="PF06565">
    <property type="entry name" value="DM10_dom"/>
    <property type="match status" value="3"/>
</dbReference>
<gene>
    <name evidence="9" type="ORF">PPROV_000192200</name>
</gene>
<feature type="region of interest" description="Disordered" evidence="7">
    <location>
        <begin position="647"/>
        <end position="670"/>
    </location>
</feature>
<keyword evidence="10" id="KW-1185">Reference proteome</keyword>
<sequence>MSTYSEYAKYLVSKSGRSLQVPNLPQFAVRRPGDEVRHRPQRLRYVTGVPGVYEEPKFDNLVAPDEPVGSFDGPEDDCCAKPTQVKMNYTTRQPAWVAYDRKVLRFFGYFKEAITERREENHRVRRCVVCYYLEDGSMSIDEPREDNSGIPQGVFLRRHRVPKSNGSFVGLHDFVVGGQLEVYARTFFLLACDPFTRTFLQKSGIEVGPDQEYPYATPHHQFRRDFSRRVQAAGDSNTHFWAGPSLKSLELDKKVLRFYACWDDRGSLFGDRHAYIVHYYLSDDTVEVLEVHARNSGRDPFPKLLNRMKLPKHVYEVGACPMSAESRAKLNYKYYHFTELKIGGTVEVYNRKLLLHDCDEFTKSFYITYCNRTPKDFAPIKIADSELTRPKVKFPPHEGFGSDYDSLQSCLHLIPKPAKRDTMRFIEQEGKVMRFNAKMVDNPALAIRLNSVEKSRKFVISYFIVDDTIQVFEPPVRNSGIVGGKFFERGPVNKRDGKKYLARDMFIGARVSVFGRSFELLDADEYTLEFMESNHWSFPKSDVVRIVENTVEALARQYPDSNSALNALQTALLAHDYNGNSSVEIEELMPALNEVCPGALSTQQEAITLCRSFGVGRVDHTREASSLSIGAMVEQVKRAITRTLGPVDSSAATQAPQTGASAELTMEDMF</sequence>
<dbReference type="InterPro" id="IPR040193">
    <property type="entry name" value="EFHC1/EFHC2/EFHB"/>
</dbReference>
<feature type="domain" description="DM10" evidence="8">
    <location>
        <begin position="100"/>
        <end position="204"/>
    </location>
</feature>
<dbReference type="OrthoDB" id="10255210at2759"/>
<evidence type="ECO:0000256" key="4">
    <source>
        <dbReference type="ARBA" id="ARBA00022737"/>
    </source>
</evidence>
<dbReference type="GO" id="GO:0060285">
    <property type="term" value="P:cilium-dependent cell motility"/>
    <property type="evidence" value="ECO:0007669"/>
    <property type="project" value="TreeGrafter"/>
</dbReference>
<comment type="subcellular location">
    <subcellularLocation>
        <location evidence="1">Cell projection</location>
        <location evidence="1">Cilium</location>
    </subcellularLocation>
    <subcellularLocation>
        <location evidence="2">Cytoplasm</location>
        <location evidence="2">Cytoskeleton</location>
    </subcellularLocation>
</comment>
<reference evidence="9" key="1">
    <citation type="submission" date="2020-10" db="EMBL/GenBank/DDBJ databases">
        <title>Unveiling of a novel bifunctional photoreceptor, Dualchrome1, isolated from a cosmopolitan green alga.</title>
        <authorList>
            <person name="Suzuki S."/>
            <person name="Kawachi M."/>
        </authorList>
    </citation>
    <scope>NUCLEOTIDE SEQUENCE</scope>
    <source>
        <strain evidence="9">NIES 2893</strain>
    </source>
</reference>
<dbReference type="SMART" id="SM00676">
    <property type="entry name" value="DM10"/>
    <property type="match status" value="3"/>
</dbReference>
<evidence type="ECO:0000259" key="8">
    <source>
        <dbReference type="PROSITE" id="PS51336"/>
    </source>
</evidence>
<feature type="compositionally biased region" description="Polar residues" evidence="7">
    <location>
        <begin position="650"/>
        <end position="660"/>
    </location>
</feature>
<evidence type="ECO:0000256" key="6">
    <source>
        <dbReference type="ARBA" id="ARBA00023273"/>
    </source>
</evidence>
<evidence type="ECO:0000256" key="5">
    <source>
        <dbReference type="ARBA" id="ARBA00023212"/>
    </source>
</evidence>
<organism evidence="9 10">
    <name type="scientific">Pycnococcus provasolii</name>
    <dbReference type="NCBI Taxonomy" id="41880"/>
    <lineage>
        <taxon>Eukaryota</taxon>
        <taxon>Viridiplantae</taxon>
        <taxon>Chlorophyta</taxon>
        <taxon>Pseudoscourfieldiophyceae</taxon>
        <taxon>Pseudoscourfieldiales</taxon>
        <taxon>Pycnococcaceae</taxon>
        <taxon>Pycnococcus</taxon>
    </lineage>
</organism>
<comment type="caution">
    <text evidence="9">The sequence shown here is derived from an EMBL/GenBank/DDBJ whole genome shotgun (WGS) entry which is preliminary data.</text>
</comment>
<keyword evidence="5" id="KW-0206">Cytoskeleton</keyword>
<accession>A0A830HDM1</accession>
<dbReference type="GO" id="GO:0005930">
    <property type="term" value="C:axoneme"/>
    <property type="evidence" value="ECO:0007669"/>
    <property type="project" value="TreeGrafter"/>
</dbReference>
<keyword evidence="3" id="KW-0963">Cytoplasm</keyword>
<evidence type="ECO:0000256" key="7">
    <source>
        <dbReference type="SAM" id="MobiDB-lite"/>
    </source>
</evidence>